<feature type="transmembrane region" description="Helical" evidence="1">
    <location>
        <begin position="12"/>
        <end position="36"/>
    </location>
</feature>
<proteinExistence type="predicted"/>
<gene>
    <name evidence="2" type="ORF">H8S54_11520</name>
</gene>
<reference evidence="2 3" key="1">
    <citation type="submission" date="2020-08" db="EMBL/GenBank/DDBJ databases">
        <title>Genome public.</title>
        <authorList>
            <person name="Liu C."/>
            <person name="Sun Q."/>
        </authorList>
    </citation>
    <scope>NUCLEOTIDE SEQUENCE [LARGE SCALE GENOMIC DNA]</scope>
    <source>
        <strain evidence="2 3">BX17</strain>
    </source>
</reference>
<dbReference type="Proteomes" id="UP000652847">
    <property type="component" value="Unassembled WGS sequence"/>
</dbReference>
<keyword evidence="1" id="KW-0472">Membrane</keyword>
<name>A0A8I0DPK3_9FIRM</name>
<comment type="caution">
    <text evidence="2">The sequence shown here is derived from an EMBL/GenBank/DDBJ whole genome shotgun (WGS) entry which is preliminary data.</text>
</comment>
<accession>A0A8I0DPK3</accession>
<keyword evidence="1" id="KW-1133">Transmembrane helix</keyword>
<dbReference type="AlphaFoldDB" id="A0A8I0DPK3"/>
<evidence type="ECO:0000313" key="2">
    <source>
        <dbReference type="EMBL" id="MBC5651724.1"/>
    </source>
</evidence>
<protein>
    <submittedName>
        <fullName evidence="2">Uncharacterized protein</fullName>
    </submittedName>
</protein>
<dbReference type="RefSeq" id="WP_021925390.1">
    <property type="nucleotide sequence ID" value="NZ_JACOOT010000026.1"/>
</dbReference>
<sequence length="50" mass="5108">MSEKLYKIVSGVGAGSIALGIITLVTGVTTGVLMIVNGARLLKGKSDMMI</sequence>
<evidence type="ECO:0000256" key="1">
    <source>
        <dbReference type="SAM" id="Phobius"/>
    </source>
</evidence>
<dbReference type="EMBL" id="JACOOT010000026">
    <property type="protein sequence ID" value="MBC5651724.1"/>
    <property type="molecule type" value="Genomic_DNA"/>
</dbReference>
<organism evidence="2 3">
    <name type="scientific">Blautia segnis</name>
    <dbReference type="NCBI Taxonomy" id="2763030"/>
    <lineage>
        <taxon>Bacteria</taxon>
        <taxon>Bacillati</taxon>
        <taxon>Bacillota</taxon>
        <taxon>Clostridia</taxon>
        <taxon>Lachnospirales</taxon>
        <taxon>Lachnospiraceae</taxon>
        <taxon>Blautia</taxon>
    </lineage>
</organism>
<keyword evidence="1" id="KW-0812">Transmembrane</keyword>
<evidence type="ECO:0000313" key="3">
    <source>
        <dbReference type="Proteomes" id="UP000652847"/>
    </source>
</evidence>
<keyword evidence="3" id="KW-1185">Reference proteome</keyword>